<dbReference type="GO" id="GO:0008270">
    <property type="term" value="F:zinc ion binding"/>
    <property type="evidence" value="ECO:0007669"/>
    <property type="project" value="InterPro"/>
</dbReference>
<evidence type="ECO:0000259" key="6">
    <source>
        <dbReference type="PROSITE" id="PS50048"/>
    </source>
</evidence>
<evidence type="ECO:0000256" key="4">
    <source>
        <dbReference type="ARBA" id="ARBA00023242"/>
    </source>
</evidence>
<dbReference type="SMART" id="SM00066">
    <property type="entry name" value="GAL4"/>
    <property type="match status" value="2"/>
</dbReference>
<gene>
    <name evidence="7" type="ORF">N7456_008858</name>
</gene>
<name>A0A9W9F3P4_9EURO</name>
<keyword evidence="8" id="KW-1185">Reference proteome</keyword>
<organism evidence="7 8">
    <name type="scientific">Penicillium angulare</name>
    <dbReference type="NCBI Taxonomy" id="116970"/>
    <lineage>
        <taxon>Eukaryota</taxon>
        <taxon>Fungi</taxon>
        <taxon>Dikarya</taxon>
        <taxon>Ascomycota</taxon>
        <taxon>Pezizomycotina</taxon>
        <taxon>Eurotiomycetes</taxon>
        <taxon>Eurotiomycetidae</taxon>
        <taxon>Eurotiales</taxon>
        <taxon>Aspergillaceae</taxon>
        <taxon>Penicillium</taxon>
    </lineage>
</organism>
<dbReference type="Proteomes" id="UP001149165">
    <property type="component" value="Unassembled WGS sequence"/>
</dbReference>
<accession>A0A9W9F3P4</accession>
<keyword evidence="4" id="KW-0539">Nucleus</keyword>
<dbReference type="EMBL" id="JAPQKH010000006">
    <property type="protein sequence ID" value="KAJ5092997.1"/>
    <property type="molecule type" value="Genomic_DNA"/>
</dbReference>
<proteinExistence type="predicted"/>
<keyword evidence="1" id="KW-0805">Transcription regulation</keyword>
<dbReference type="GO" id="GO:0000978">
    <property type="term" value="F:RNA polymerase II cis-regulatory region sequence-specific DNA binding"/>
    <property type="evidence" value="ECO:0007669"/>
    <property type="project" value="TreeGrafter"/>
</dbReference>
<dbReference type="PANTHER" id="PTHR31069">
    <property type="entry name" value="OLEATE-ACTIVATED TRANSCRIPTION FACTOR 1-RELATED"/>
    <property type="match status" value="1"/>
</dbReference>
<feature type="domain" description="Zn(2)-C6 fungal-type" evidence="6">
    <location>
        <begin position="73"/>
        <end position="103"/>
    </location>
</feature>
<evidence type="ECO:0000256" key="3">
    <source>
        <dbReference type="ARBA" id="ARBA00023163"/>
    </source>
</evidence>
<evidence type="ECO:0000256" key="1">
    <source>
        <dbReference type="ARBA" id="ARBA00023015"/>
    </source>
</evidence>
<dbReference type="Pfam" id="PF00172">
    <property type="entry name" value="Zn_clus"/>
    <property type="match status" value="2"/>
</dbReference>
<keyword evidence="2" id="KW-0238">DNA-binding</keyword>
<dbReference type="SUPFAM" id="SSF57701">
    <property type="entry name" value="Zn2/Cys6 DNA-binding domain"/>
    <property type="match status" value="2"/>
</dbReference>
<feature type="domain" description="Zn(2)-C6 fungal-type" evidence="6">
    <location>
        <begin position="15"/>
        <end position="44"/>
    </location>
</feature>
<dbReference type="AlphaFoldDB" id="A0A9W9F3P4"/>
<dbReference type="InterPro" id="IPR001138">
    <property type="entry name" value="Zn2Cys6_DnaBD"/>
</dbReference>
<dbReference type="InterPro" id="IPR036864">
    <property type="entry name" value="Zn2-C6_fun-type_DNA-bd_sf"/>
</dbReference>
<feature type="region of interest" description="Disordered" evidence="5">
    <location>
        <begin position="148"/>
        <end position="171"/>
    </location>
</feature>
<evidence type="ECO:0000313" key="8">
    <source>
        <dbReference type="Proteomes" id="UP001149165"/>
    </source>
</evidence>
<dbReference type="PROSITE" id="PS00463">
    <property type="entry name" value="ZN2_CY6_FUNGAL_1"/>
    <property type="match status" value="2"/>
</dbReference>
<dbReference type="PRINTS" id="PR00755">
    <property type="entry name" value="AFLATOXINBRP"/>
</dbReference>
<dbReference type="GO" id="GO:0045944">
    <property type="term" value="P:positive regulation of transcription by RNA polymerase II"/>
    <property type="evidence" value="ECO:0007669"/>
    <property type="project" value="TreeGrafter"/>
</dbReference>
<dbReference type="OrthoDB" id="3886144at2759"/>
<dbReference type="CDD" id="cd00067">
    <property type="entry name" value="GAL4"/>
    <property type="match status" value="2"/>
</dbReference>
<feature type="compositionally biased region" description="Low complexity" evidence="5">
    <location>
        <begin position="151"/>
        <end position="163"/>
    </location>
</feature>
<evidence type="ECO:0000256" key="5">
    <source>
        <dbReference type="SAM" id="MobiDB-lite"/>
    </source>
</evidence>
<reference evidence="7" key="1">
    <citation type="submission" date="2022-11" db="EMBL/GenBank/DDBJ databases">
        <authorList>
            <person name="Petersen C."/>
        </authorList>
    </citation>
    <scope>NUCLEOTIDE SEQUENCE</scope>
    <source>
        <strain evidence="7">IBT 30069</strain>
    </source>
</reference>
<dbReference type="InterPro" id="IPR050675">
    <property type="entry name" value="OAF3"/>
</dbReference>
<dbReference type="GO" id="GO:0000981">
    <property type="term" value="F:DNA-binding transcription factor activity, RNA polymerase II-specific"/>
    <property type="evidence" value="ECO:0007669"/>
    <property type="project" value="InterPro"/>
</dbReference>
<protein>
    <recommendedName>
        <fullName evidence="6">Zn(2)-C6 fungal-type domain-containing protein</fullName>
    </recommendedName>
</protein>
<evidence type="ECO:0000256" key="2">
    <source>
        <dbReference type="ARBA" id="ARBA00023125"/>
    </source>
</evidence>
<comment type="caution">
    <text evidence="7">The sequence shown here is derived from an EMBL/GenBank/DDBJ whole genome shotgun (WGS) entry which is preliminary data.</text>
</comment>
<keyword evidence="3" id="KW-0804">Transcription</keyword>
<dbReference type="GO" id="GO:0005634">
    <property type="term" value="C:nucleus"/>
    <property type="evidence" value="ECO:0007669"/>
    <property type="project" value="TreeGrafter"/>
</dbReference>
<dbReference type="Gene3D" id="4.10.240.10">
    <property type="entry name" value="Zn(2)-C6 fungal-type DNA-binding domain"/>
    <property type="match status" value="2"/>
</dbReference>
<reference evidence="7" key="2">
    <citation type="journal article" date="2023" name="IMA Fungus">
        <title>Comparative genomic study of the Penicillium genus elucidates a diverse pangenome and 15 lateral gene transfer events.</title>
        <authorList>
            <person name="Petersen C."/>
            <person name="Sorensen T."/>
            <person name="Nielsen M.R."/>
            <person name="Sondergaard T.E."/>
            <person name="Sorensen J.L."/>
            <person name="Fitzpatrick D.A."/>
            <person name="Frisvad J.C."/>
            <person name="Nielsen K.L."/>
        </authorList>
    </citation>
    <scope>NUCLEOTIDE SEQUENCE</scope>
    <source>
        <strain evidence="7">IBT 30069</strain>
    </source>
</reference>
<evidence type="ECO:0000313" key="7">
    <source>
        <dbReference type="EMBL" id="KAJ5092997.1"/>
    </source>
</evidence>
<sequence length="181" mass="20225">MGSTSNVKPSRSRFGCRTCRARKVKCDERPGECGNCARLRLVCSGYGSSSNNQIRESPKERIETSKKKRTYRSCVACRASKTKCSGERPICRRCETRGHSCTYSETSQPSWVQRVESVSKDGQKSIPTPSLVADQSPSHHLEYDAMQVERPSSQSPISFQPSFAGDTPETTGLPLNWYIYD</sequence>
<dbReference type="PROSITE" id="PS50048">
    <property type="entry name" value="ZN2_CY6_FUNGAL_2"/>
    <property type="match status" value="2"/>
</dbReference>
<dbReference type="PANTHER" id="PTHR31069:SF12">
    <property type="entry name" value="TRANSCRIPTION FACTOR DOMAIN-CONTAINING PROTEIN"/>
    <property type="match status" value="1"/>
</dbReference>